<dbReference type="STRING" id="1963862.B4O97_14755"/>
<accession>A0A1Y1RVB3</accession>
<dbReference type="OrthoDB" id="354326at2"/>
<dbReference type="Proteomes" id="UP000192343">
    <property type="component" value="Unassembled WGS sequence"/>
</dbReference>
<comment type="caution">
    <text evidence="1">The sequence shown here is derived from an EMBL/GenBank/DDBJ whole genome shotgun (WGS) entry which is preliminary data.</text>
</comment>
<name>A0A1Y1RVB3_9SPIO</name>
<gene>
    <name evidence="1" type="ORF">B4O97_14755</name>
</gene>
<organism evidence="1 2">
    <name type="scientific">Marispirochaeta aestuarii</name>
    <dbReference type="NCBI Taxonomy" id="1963862"/>
    <lineage>
        <taxon>Bacteria</taxon>
        <taxon>Pseudomonadati</taxon>
        <taxon>Spirochaetota</taxon>
        <taxon>Spirochaetia</taxon>
        <taxon>Spirochaetales</taxon>
        <taxon>Spirochaetaceae</taxon>
        <taxon>Marispirochaeta</taxon>
    </lineage>
</organism>
<dbReference type="EMBL" id="MWQY01000017">
    <property type="protein sequence ID" value="ORC33918.1"/>
    <property type="molecule type" value="Genomic_DNA"/>
</dbReference>
<dbReference type="AlphaFoldDB" id="A0A1Y1RVB3"/>
<reference evidence="1 2" key="1">
    <citation type="submission" date="2017-03" db="EMBL/GenBank/DDBJ databases">
        <title>Draft Genome sequence of Marispirochaeta sp. strain JC444.</title>
        <authorList>
            <person name="Shivani Y."/>
            <person name="Subhash Y."/>
            <person name="Sasikala C."/>
            <person name="Ramana C."/>
        </authorList>
    </citation>
    <scope>NUCLEOTIDE SEQUENCE [LARGE SCALE GENOMIC DNA]</scope>
    <source>
        <strain evidence="1 2">JC444</strain>
    </source>
</reference>
<keyword evidence="2" id="KW-1185">Reference proteome</keyword>
<protein>
    <recommendedName>
        <fullName evidence="3">Helicase XPB/Ssl2 N-terminal domain-containing protein</fullName>
    </recommendedName>
</protein>
<sequence>MPSVDDWKRTLLTLEDEPFFELIKNHLGKVQTPYHKPSIINSIEKFLLNPETRSRILALLNDDESAVTAFILRSGGSDFDHLYRYFHDSYSELRFKSLMENLQERLIIYRDESGFYFVNPVLEEELEQRTEETISVKAFPERTGEAWFTEEMMIAFLSFLQDNSSPCKQSGELKKSVRSSFIDLFPGSGDDARFMLCLESLVYLGIIHDRGDRFSVYPEQLKKFISLPGKERFTVFLAGLTAGGWRESPPRRAFAAGHTIINALRKNTSGHLGYEREPLIKLLSAELSREDQRFTPKRISQSFDRLIMAGYMEEDDGFVRFAVSANSTKAAETMPMILQPSFEVLLPPGASAAARLFAALYCRLKRYDRVSHFEIEQQHFIESLRTCGEDTDIPGLLEEACEGKTPQNVVITLQGWMERVQQIEIATGTVIKVVPELVTVIQKEFSSMILLTLAPGVYFVRPEKLSPFITKWRALGYSDPGEVRNLLSQADAEGIFDYTPRLPDIPSISTRTAPEPEETGKIVMDADKESRRIQKELIAHLNSLELTQEQRRELEAKVARKLLIFPRQLSPEVCRIGRIEARGIDFHAKLRIIEDVLDNREDLLEIESPEIPDGSALVYPLSLTKDPGDPSLTALLLPEEIEHTFKIRRASRIRKRRRSVFY</sequence>
<proteinExistence type="predicted"/>
<evidence type="ECO:0000313" key="2">
    <source>
        <dbReference type="Proteomes" id="UP000192343"/>
    </source>
</evidence>
<evidence type="ECO:0008006" key="3">
    <source>
        <dbReference type="Google" id="ProtNLM"/>
    </source>
</evidence>
<dbReference type="RefSeq" id="WP_083051961.1">
    <property type="nucleotide sequence ID" value="NZ_MWQY01000017.1"/>
</dbReference>
<evidence type="ECO:0000313" key="1">
    <source>
        <dbReference type="EMBL" id="ORC33918.1"/>
    </source>
</evidence>